<keyword evidence="1" id="KW-0812">Transmembrane</keyword>
<feature type="transmembrane region" description="Helical" evidence="1">
    <location>
        <begin position="23"/>
        <end position="43"/>
    </location>
</feature>
<protein>
    <recommendedName>
        <fullName evidence="1">SURF1-like protein</fullName>
    </recommendedName>
</protein>
<reference evidence="2 3" key="1">
    <citation type="submission" date="2020-12" db="EMBL/GenBank/DDBJ databases">
        <title>Draft genome sequence of Halomonas pacifica strain CARE-V15.</title>
        <authorList>
            <person name="Vignesh N."/>
            <person name="Thabitha A."/>
            <person name="Saravanan R."/>
            <person name="Manigandan V."/>
        </authorList>
    </citation>
    <scope>NUCLEOTIDE SEQUENCE [LARGE SCALE GENOMIC DNA]</scope>
    <source>
        <strain evidence="2 3">CARE-V15</strain>
    </source>
</reference>
<keyword evidence="1" id="KW-1003">Cell membrane</keyword>
<comment type="caution">
    <text evidence="2">The sequence shown here is derived from an EMBL/GenBank/DDBJ whole genome shotgun (WGS) entry which is preliminary data.</text>
</comment>
<dbReference type="PROSITE" id="PS50895">
    <property type="entry name" value="SURF1"/>
    <property type="match status" value="1"/>
</dbReference>
<keyword evidence="1" id="KW-0472">Membrane</keyword>
<organism evidence="2 3">
    <name type="scientific">Bisbaumannia pacifica</name>
    <dbReference type="NCBI Taxonomy" id="77098"/>
    <lineage>
        <taxon>Bacteria</taxon>
        <taxon>Pseudomonadati</taxon>
        <taxon>Pseudomonadota</taxon>
        <taxon>Gammaproteobacteria</taxon>
        <taxon>Oceanospirillales</taxon>
        <taxon>Halomonadaceae</taxon>
        <taxon>Bisbaumannia</taxon>
    </lineage>
</organism>
<dbReference type="EMBL" id="JAEDAF010000009">
    <property type="protein sequence ID" value="MBH8580632.1"/>
    <property type="molecule type" value="Genomic_DNA"/>
</dbReference>
<comment type="subcellular location">
    <subcellularLocation>
        <location evidence="1">Cell membrane</location>
        <topology evidence="1">Multi-pass membrane protein</topology>
    </subcellularLocation>
</comment>
<dbReference type="CDD" id="cd06662">
    <property type="entry name" value="SURF1"/>
    <property type="match status" value="1"/>
</dbReference>
<comment type="similarity">
    <text evidence="1">Belongs to the SURF1 family.</text>
</comment>
<gene>
    <name evidence="2" type="ORF">I7V36_11065</name>
</gene>
<dbReference type="GO" id="GO:0005886">
    <property type="term" value="C:plasma membrane"/>
    <property type="evidence" value="ECO:0007669"/>
    <property type="project" value="UniProtKB-SubCell"/>
</dbReference>
<dbReference type="InterPro" id="IPR002994">
    <property type="entry name" value="Surf1/Shy1"/>
</dbReference>
<proteinExistence type="inferred from homology"/>
<dbReference type="AlphaFoldDB" id="A0ABD4L3G3"/>
<keyword evidence="1" id="KW-1133">Transmembrane helix</keyword>
<name>A0ABD4L3G3_9GAMM</name>
<evidence type="ECO:0000313" key="2">
    <source>
        <dbReference type="EMBL" id="MBH8580632.1"/>
    </source>
</evidence>
<dbReference type="Pfam" id="PF02104">
    <property type="entry name" value="SURF1"/>
    <property type="match status" value="1"/>
</dbReference>
<sequence>MGHSVASIDHSSRKPPGAVKRRLWWVFWPSLVILGLILGGWQWQRAADKAAYLEARAAAPALVDPDEVPMAGATLTLSGEFVADRTLFLDNRVREGRVGVAVLTPLVDAQGRRWLIQRGFIATGPYRVDPEITTPEGSVTVSGTWQPAGDGGLLLGPNREGRRLQRIALEAWPEGFAHAGWLHQQAGEGAYEAWWRPSVMPPGRHRSYAFQWWGLALAALVIMILGGRRLTPRPPAVVEESR</sequence>
<accession>A0ABD4L3G3</accession>
<dbReference type="Proteomes" id="UP000651738">
    <property type="component" value="Unassembled WGS sequence"/>
</dbReference>
<evidence type="ECO:0000313" key="3">
    <source>
        <dbReference type="Proteomes" id="UP000651738"/>
    </source>
</evidence>
<evidence type="ECO:0000256" key="1">
    <source>
        <dbReference type="RuleBase" id="RU363076"/>
    </source>
</evidence>
<feature type="transmembrane region" description="Helical" evidence="1">
    <location>
        <begin position="208"/>
        <end position="226"/>
    </location>
</feature>